<feature type="region of interest" description="Disordered" evidence="1">
    <location>
        <begin position="1"/>
        <end position="33"/>
    </location>
</feature>
<dbReference type="Proteomes" id="UP000241454">
    <property type="component" value="Chromosome"/>
</dbReference>
<proteinExistence type="predicted"/>
<accession>A0A2R4G4F4</accession>
<dbReference type="EMBL" id="CP028341">
    <property type="protein sequence ID" value="AVT45739.1"/>
    <property type="molecule type" value="Genomic_DNA"/>
</dbReference>
<name>A0A2R4G4F4_BIFAD</name>
<gene>
    <name evidence="2" type="ORF">C8077_07405</name>
</gene>
<dbReference type="AlphaFoldDB" id="A0A2R4G4F4"/>
<protein>
    <submittedName>
        <fullName evidence="2">Uncharacterized protein</fullName>
    </submittedName>
</protein>
<feature type="compositionally biased region" description="Polar residues" evidence="1">
    <location>
        <begin position="16"/>
        <end position="27"/>
    </location>
</feature>
<reference evidence="2 3" key="1">
    <citation type="submission" date="2018-03" db="EMBL/GenBank/DDBJ databases">
        <authorList>
            <person name="Keele B.F."/>
        </authorList>
    </citation>
    <scope>NUCLEOTIDE SEQUENCE [LARGE SCALE GENOMIC DNA]</scope>
    <source>
        <strain evidence="2 3">1-11</strain>
    </source>
</reference>
<sequence length="120" mass="13377">MSECIQKVPPSAMEASESNRTTHTSPLEDQGISMQDIPYSSIVERLAHTNPVGQLPGPLSYKLLDQFTMPMQHAGRPPAYPRKAYKLLDQFTMPMLPTEPQCTNVIACIRYSNNMPVVTV</sequence>
<evidence type="ECO:0000313" key="3">
    <source>
        <dbReference type="Proteomes" id="UP000241454"/>
    </source>
</evidence>
<evidence type="ECO:0000313" key="2">
    <source>
        <dbReference type="EMBL" id="AVT45739.1"/>
    </source>
</evidence>
<evidence type="ECO:0000256" key="1">
    <source>
        <dbReference type="SAM" id="MobiDB-lite"/>
    </source>
</evidence>
<organism evidence="2 3">
    <name type="scientific">Bifidobacterium adolescentis</name>
    <dbReference type="NCBI Taxonomy" id="1680"/>
    <lineage>
        <taxon>Bacteria</taxon>
        <taxon>Bacillati</taxon>
        <taxon>Actinomycetota</taxon>
        <taxon>Actinomycetes</taxon>
        <taxon>Bifidobacteriales</taxon>
        <taxon>Bifidobacteriaceae</taxon>
        <taxon>Bifidobacterium</taxon>
    </lineage>
</organism>